<organism evidence="2">
    <name type="scientific">Cladocopium goreaui</name>
    <dbReference type="NCBI Taxonomy" id="2562237"/>
    <lineage>
        <taxon>Eukaryota</taxon>
        <taxon>Sar</taxon>
        <taxon>Alveolata</taxon>
        <taxon>Dinophyceae</taxon>
        <taxon>Suessiales</taxon>
        <taxon>Symbiodiniaceae</taxon>
        <taxon>Cladocopium</taxon>
    </lineage>
</organism>
<keyword evidence="1" id="KW-1133">Transmembrane helix</keyword>
<gene>
    <name evidence="2" type="ORF">C1SCF055_LOCUS14177</name>
</gene>
<reference evidence="2" key="1">
    <citation type="submission" date="2022-10" db="EMBL/GenBank/DDBJ databases">
        <authorList>
            <person name="Chen Y."/>
            <person name="Dougan E. K."/>
            <person name="Chan C."/>
            <person name="Rhodes N."/>
            <person name="Thang M."/>
        </authorList>
    </citation>
    <scope>NUCLEOTIDE SEQUENCE</scope>
</reference>
<proteinExistence type="predicted"/>
<evidence type="ECO:0000313" key="4">
    <source>
        <dbReference type="EMBL" id="CAL4774172.1"/>
    </source>
</evidence>
<keyword evidence="5" id="KW-1185">Reference proteome</keyword>
<dbReference type="EMBL" id="CAMXCT030001113">
    <property type="protein sequence ID" value="CAL4774172.1"/>
    <property type="molecule type" value="Genomic_DNA"/>
</dbReference>
<keyword evidence="1" id="KW-0812">Transmembrane</keyword>
<reference evidence="3" key="2">
    <citation type="submission" date="2024-04" db="EMBL/GenBank/DDBJ databases">
        <authorList>
            <person name="Chen Y."/>
            <person name="Shah S."/>
            <person name="Dougan E. K."/>
            <person name="Thang M."/>
            <person name="Chan C."/>
        </authorList>
    </citation>
    <scope>NUCLEOTIDE SEQUENCE [LARGE SCALE GENOMIC DNA]</scope>
</reference>
<comment type="caution">
    <text evidence="2">The sequence shown here is derived from an EMBL/GenBank/DDBJ whole genome shotgun (WGS) entry which is preliminary data.</text>
</comment>
<dbReference type="AlphaFoldDB" id="A0A9P1C8P0"/>
<evidence type="ECO:0000313" key="2">
    <source>
        <dbReference type="EMBL" id="CAI3986860.1"/>
    </source>
</evidence>
<accession>A0A9P1C8P0</accession>
<sequence>MEEPWCALKVGNCSCELYSVWCCCPRQELPICDVGSDRSELGCSSCGRTEAAQSPILRGRSKEPASPTRMAVHQHLRCCGHKAPRFLQRMVTKLADFQVPCLETHRVEVLCASALLVVAGVVLSMASLVGGLSRGALLEHLSWITLENQEEQSFLGMRFVCIAEGPLLSPAFNPDWSGTDRCIPLSALACRGPDPVACEGRPWDPNCGAAASRWESAQCSTCRHAEKALLLPILLSTATYLKVMHGVGIRLSGKDSAINKVSVFFAGVLGSIANLCLMATYYGTCIRTLQRAEIFLQPMLGPGFACVLLATIFKLSASLLQLCLPLEVAPADEESSEP</sequence>
<evidence type="ECO:0000313" key="5">
    <source>
        <dbReference type="Proteomes" id="UP001152797"/>
    </source>
</evidence>
<dbReference type="EMBL" id="CAMXCT010001113">
    <property type="protein sequence ID" value="CAI3986860.1"/>
    <property type="molecule type" value="Genomic_DNA"/>
</dbReference>
<dbReference type="OrthoDB" id="425811at2759"/>
<evidence type="ECO:0000256" key="1">
    <source>
        <dbReference type="SAM" id="Phobius"/>
    </source>
</evidence>
<evidence type="ECO:0000313" key="3">
    <source>
        <dbReference type="EMBL" id="CAL1140235.1"/>
    </source>
</evidence>
<feature type="transmembrane region" description="Helical" evidence="1">
    <location>
        <begin position="261"/>
        <end position="282"/>
    </location>
</feature>
<protein>
    <submittedName>
        <fullName evidence="4">CSD domain-containing protein</fullName>
    </submittedName>
</protein>
<dbReference type="EMBL" id="CAMXCT020001113">
    <property type="protein sequence ID" value="CAL1140235.1"/>
    <property type="molecule type" value="Genomic_DNA"/>
</dbReference>
<dbReference type="Proteomes" id="UP001152797">
    <property type="component" value="Unassembled WGS sequence"/>
</dbReference>
<name>A0A9P1C8P0_9DINO</name>
<keyword evidence="1" id="KW-0472">Membrane</keyword>
<feature type="transmembrane region" description="Helical" evidence="1">
    <location>
        <begin position="229"/>
        <end position="249"/>
    </location>
</feature>